<gene>
    <name evidence="1" type="ORF">FSO04_08220</name>
</gene>
<reference evidence="1 2" key="1">
    <citation type="journal article" date="2020" name="Int. J. Syst. Evol. Microbiol.">
        <title>Paraburkholderia madseniana sp. nov., a phenolic acid-degrading bacterium isolated from acidic forest soil.</title>
        <authorList>
            <person name="Wilhelm R.C."/>
            <person name="Murphy S.J.L."/>
            <person name="Feriancek N.M."/>
            <person name="Karasz D.C."/>
            <person name="DeRito C.M."/>
            <person name="Newman J.D."/>
            <person name="Buckley D.H."/>
        </authorList>
    </citation>
    <scope>NUCLEOTIDE SEQUENCE [LARGE SCALE GENOMIC DNA]</scope>
    <source>
        <strain evidence="1 2">RP11</strain>
    </source>
</reference>
<dbReference type="AlphaFoldDB" id="A0A6N6WKE1"/>
<dbReference type="RefSeq" id="WP_154559192.1">
    <property type="nucleotide sequence ID" value="NZ_VOSW01000011.1"/>
</dbReference>
<dbReference type="InterPro" id="IPR014541">
    <property type="entry name" value="Amdntrnsf_FN0238"/>
</dbReference>
<dbReference type="Gene3D" id="3.75.10.10">
    <property type="entry name" value="L-arginine/glycine Amidinotransferase, Chain A"/>
    <property type="match status" value="1"/>
</dbReference>
<dbReference type="SUPFAM" id="SSF55909">
    <property type="entry name" value="Pentein"/>
    <property type="match status" value="1"/>
</dbReference>
<evidence type="ECO:0000313" key="2">
    <source>
        <dbReference type="Proteomes" id="UP000463700"/>
    </source>
</evidence>
<proteinExistence type="predicted"/>
<dbReference type="EMBL" id="VOSW01000011">
    <property type="protein sequence ID" value="KAE8760509.1"/>
    <property type="molecule type" value="Genomic_DNA"/>
</dbReference>
<accession>A0A6N6WKE1</accession>
<keyword evidence="1" id="KW-0808">Transferase</keyword>
<dbReference type="Proteomes" id="UP000463700">
    <property type="component" value="Unassembled WGS sequence"/>
</dbReference>
<dbReference type="GO" id="GO:0016740">
    <property type="term" value="F:transferase activity"/>
    <property type="evidence" value="ECO:0007669"/>
    <property type="project" value="UniProtKB-KW"/>
</dbReference>
<name>A0A6N6WKE1_9BURK</name>
<dbReference type="PIRSF" id="PIRSF028188">
    <property type="entry name" value="Amdntrnsf_FN0238"/>
    <property type="match status" value="1"/>
</dbReference>
<evidence type="ECO:0000313" key="1">
    <source>
        <dbReference type="EMBL" id="KAE8760509.1"/>
    </source>
</evidence>
<dbReference type="Pfam" id="PF19420">
    <property type="entry name" value="DDAH_eukar"/>
    <property type="match status" value="1"/>
</dbReference>
<sequence>MSLLSMQAPAAVVMIRPHRFHPNPETAADNAFQRAGHALDFTEATALAAAARDEVSAAAASLEAAGVCVHMFDDGGKNETPDSVFPNNWFSTHAGGHVALFPMHSVNRRRERRHDVIEMLKTEYRVQDVIDYSGLEHDDVFLEGTGAMVLDHVARVAYTARSHRADPVALERFCTHFNFEPMCFDTADAEGRAVYHTNVMMSVATEFALIGLDLIRDDTRRSEVHARLLESGRTVIALTHAQIGNFAGNALELSGKDGRVLALSERAMSCLTAQQKTLIERSAQLLPLRVPTIELAGGSVRCMLAGIHLARR</sequence>
<organism evidence="1 2">
    <name type="scientific">Paraburkholderia madseniana</name>
    <dbReference type="NCBI Taxonomy" id="2599607"/>
    <lineage>
        <taxon>Bacteria</taxon>
        <taxon>Pseudomonadati</taxon>
        <taxon>Pseudomonadota</taxon>
        <taxon>Betaproteobacteria</taxon>
        <taxon>Burkholderiales</taxon>
        <taxon>Burkholderiaceae</taxon>
        <taxon>Paraburkholderia</taxon>
    </lineage>
</organism>
<dbReference type="PANTHER" id="PTHR43224:SF1">
    <property type="entry name" value="AMIDINOTRANSFERASE"/>
    <property type="match status" value="1"/>
</dbReference>
<dbReference type="OrthoDB" id="9788268at2"/>
<dbReference type="NCBIfam" id="NF046062">
    <property type="entry name" value="citrull_CtlX"/>
    <property type="match status" value="1"/>
</dbReference>
<protein>
    <submittedName>
        <fullName evidence="1">Amidinotransferase</fullName>
    </submittedName>
</protein>
<dbReference type="PANTHER" id="PTHR43224">
    <property type="entry name" value="AMIDINOTRANSFERASE"/>
    <property type="match status" value="1"/>
</dbReference>
<comment type="caution">
    <text evidence="1">The sequence shown here is derived from an EMBL/GenBank/DDBJ whole genome shotgun (WGS) entry which is preliminary data.</text>
</comment>